<protein>
    <submittedName>
        <fullName evidence="2">LALA0S08e05358g1_1</fullName>
    </submittedName>
</protein>
<feature type="transmembrane region" description="Helical" evidence="1">
    <location>
        <begin position="281"/>
        <end position="298"/>
    </location>
</feature>
<feature type="transmembrane region" description="Helical" evidence="1">
    <location>
        <begin position="185"/>
        <end position="211"/>
    </location>
</feature>
<dbReference type="AlphaFoldDB" id="A0A0C7NAW4"/>
<evidence type="ECO:0000256" key="1">
    <source>
        <dbReference type="SAM" id="Phobius"/>
    </source>
</evidence>
<keyword evidence="3" id="KW-1185">Reference proteome</keyword>
<keyword evidence="1" id="KW-1133">Transmembrane helix</keyword>
<dbReference type="RefSeq" id="XP_022629772.1">
    <property type="nucleotide sequence ID" value="XM_022771164.1"/>
</dbReference>
<evidence type="ECO:0000313" key="3">
    <source>
        <dbReference type="Proteomes" id="UP000054304"/>
    </source>
</evidence>
<sequence length="336" mass="36924">MASPIFVSKAHPGYSTQAFQTGFNIAVASAPDLATIIAEQCRLYPKEVLGWAVVALLWCTAMEPIDRMARPLFLFKYMLYALNSWFSSYLLLRYGYSRFDDSFWATFSRASNETIESADKSCSSRPKPQITVRTVMSALIPPESIAWHTVILLVMALLMADVENGSTTGIAVPQFGRAKSSILTALWYTQLATALDPLTAVVIGLALATFMSLPTSIAMITQICHITCLSKVLLVPYLQQARFSPTEFSVWIQARGGVMCGFLTPFYVLMLSLNASLVSPAFVYVLIFPFAYLLAGIAEPVPANAMLGTKAHSTWCARQVLWRSVVSRNGPATRSN</sequence>
<feature type="transmembrane region" description="Helical" evidence="1">
    <location>
        <begin position="145"/>
        <end position="164"/>
    </location>
</feature>
<dbReference type="EMBL" id="LN736367">
    <property type="protein sequence ID" value="CEP63559.1"/>
    <property type="molecule type" value="Genomic_DNA"/>
</dbReference>
<organism evidence="2 3">
    <name type="scientific">Lachancea lanzarotensis</name>
    <dbReference type="NCBI Taxonomy" id="1245769"/>
    <lineage>
        <taxon>Eukaryota</taxon>
        <taxon>Fungi</taxon>
        <taxon>Dikarya</taxon>
        <taxon>Ascomycota</taxon>
        <taxon>Saccharomycotina</taxon>
        <taxon>Saccharomycetes</taxon>
        <taxon>Saccharomycetales</taxon>
        <taxon>Saccharomycetaceae</taxon>
        <taxon>Lachancea</taxon>
    </lineage>
</organism>
<dbReference type="OrthoDB" id="10041630at2759"/>
<dbReference type="Proteomes" id="UP000054304">
    <property type="component" value="Unassembled WGS sequence"/>
</dbReference>
<reference evidence="2 3" key="1">
    <citation type="submission" date="2014-12" db="EMBL/GenBank/DDBJ databases">
        <authorList>
            <person name="Neuveglise Cecile"/>
        </authorList>
    </citation>
    <scope>NUCLEOTIDE SEQUENCE [LARGE SCALE GENOMIC DNA]</scope>
    <source>
        <strain evidence="2 3">CBS 12615</strain>
    </source>
</reference>
<feature type="transmembrane region" description="Helical" evidence="1">
    <location>
        <begin position="250"/>
        <end position="269"/>
    </location>
</feature>
<evidence type="ECO:0000313" key="2">
    <source>
        <dbReference type="EMBL" id="CEP63559.1"/>
    </source>
</evidence>
<proteinExistence type="predicted"/>
<dbReference type="HOGENOM" id="CLU_826587_0_0_1"/>
<name>A0A0C7NAW4_9SACH</name>
<gene>
    <name evidence="2" type="ORF">LALA0_S08e05358g</name>
</gene>
<dbReference type="GeneID" id="34687071"/>
<feature type="transmembrane region" description="Helical" evidence="1">
    <location>
        <begin position="77"/>
        <end position="96"/>
    </location>
</feature>
<feature type="transmembrane region" description="Helical" evidence="1">
    <location>
        <begin position="217"/>
        <end position="238"/>
    </location>
</feature>
<keyword evidence="1" id="KW-0472">Membrane</keyword>
<keyword evidence="1" id="KW-0812">Transmembrane</keyword>
<accession>A0A0C7NAW4</accession>